<keyword evidence="5" id="KW-0378">Hydrolase</keyword>
<evidence type="ECO:0000256" key="7">
    <source>
        <dbReference type="ARBA" id="ARBA00023136"/>
    </source>
</evidence>
<evidence type="ECO:0000313" key="9">
    <source>
        <dbReference type="EMBL" id="RBP46436.1"/>
    </source>
</evidence>
<dbReference type="InterPro" id="IPR026392">
    <property type="entry name" value="Exo/Archaeosortase_dom"/>
</dbReference>
<protein>
    <submittedName>
        <fullName evidence="9">Exosortase</fullName>
    </submittedName>
</protein>
<dbReference type="GO" id="GO:0005886">
    <property type="term" value="C:plasma membrane"/>
    <property type="evidence" value="ECO:0007669"/>
    <property type="project" value="UniProtKB-SubCell"/>
</dbReference>
<proteinExistence type="predicted"/>
<keyword evidence="10" id="KW-1185">Reference proteome</keyword>
<evidence type="ECO:0000256" key="5">
    <source>
        <dbReference type="ARBA" id="ARBA00022801"/>
    </source>
</evidence>
<dbReference type="Pfam" id="PF09721">
    <property type="entry name" value="Exosortase_EpsH"/>
    <property type="match status" value="1"/>
</dbReference>
<reference evidence="9 10" key="1">
    <citation type="submission" date="2018-06" db="EMBL/GenBank/DDBJ databases">
        <title>Genomic Encyclopedia of Type Strains, Phase IV (KMG-IV): sequencing the most valuable type-strain genomes for metagenomic binning, comparative biology and taxonomic classification.</title>
        <authorList>
            <person name="Goeker M."/>
        </authorList>
    </citation>
    <scope>NUCLEOTIDE SEQUENCE [LARGE SCALE GENOMIC DNA]</scope>
    <source>
        <strain evidence="9 10">DSM 25532</strain>
    </source>
</reference>
<dbReference type="AlphaFoldDB" id="A0A366HSG4"/>
<accession>A0A366HSG4</accession>
<feature type="transmembrane region" description="Helical" evidence="8">
    <location>
        <begin position="80"/>
        <end position="96"/>
    </location>
</feature>
<dbReference type="RefSeq" id="WP_113957948.1">
    <property type="nucleotide sequence ID" value="NZ_QNRR01000002.1"/>
</dbReference>
<keyword evidence="6 8" id="KW-1133">Transmembrane helix</keyword>
<feature type="transmembrane region" description="Helical" evidence="8">
    <location>
        <begin position="230"/>
        <end position="250"/>
    </location>
</feature>
<dbReference type="InterPro" id="IPR019127">
    <property type="entry name" value="Exosortase"/>
</dbReference>
<dbReference type="GO" id="GO:0008233">
    <property type="term" value="F:peptidase activity"/>
    <property type="evidence" value="ECO:0007669"/>
    <property type="project" value="UniProtKB-KW"/>
</dbReference>
<feature type="transmembrane region" description="Helical" evidence="8">
    <location>
        <begin position="278"/>
        <end position="302"/>
    </location>
</feature>
<dbReference type="Proteomes" id="UP000253426">
    <property type="component" value="Unassembled WGS sequence"/>
</dbReference>
<name>A0A366HSG4_9BACT</name>
<keyword evidence="3" id="KW-0645">Protease</keyword>
<keyword evidence="7 8" id="KW-0472">Membrane</keyword>
<keyword evidence="4 8" id="KW-0812">Transmembrane</keyword>
<evidence type="ECO:0000256" key="8">
    <source>
        <dbReference type="SAM" id="Phobius"/>
    </source>
</evidence>
<sequence>MNLRRLLLAAFLLANAPVAAWYIRRTADGSDEPLGLLALAAACYFLWSERRDLKLNPWVLGVGAAVLVLTQFALLHRAPLLLGAITAFFVSCGVSMQRGRSGIVLLLLLSLPLLASLDFYAGYPLRLVTAEISAGALQCTGLDVTREGVMLQYHDALIGVDPPCAGVRMLWMGLFVAAFLATRQHATPWHTISLVAVAFVGVLLANALRAAILFFPESGIVTWPHWTHEAVGLASYGCLLALLLLSDGWLARKLPFALRNETSRRESFSRQRIRSGKLLISSIAGAFALAIGIPFAMGALLVDSPFPSRPDPVTHTFNEWPATFDGVPLQRLPLSAREEQFAHSFPGAIARFRCGDAEIIMRHVTRPTRRLHSSADCLRAMGWQIVHQPVLRDADGRIWGHFEALTSSGTYIVTERMTPSSQTSTEAFTDVSAWYWNALWNPNTGPWLAVTIVRATDVSAD</sequence>
<feature type="transmembrane region" description="Helical" evidence="8">
    <location>
        <begin position="55"/>
        <end position="74"/>
    </location>
</feature>
<feature type="transmembrane region" description="Helical" evidence="8">
    <location>
        <begin position="103"/>
        <end position="123"/>
    </location>
</feature>
<evidence type="ECO:0000313" key="10">
    <source>
        <dbReference type="Proteomes" id="UP000253426"/>
    </source>
</evidence>
<dbReference type="GO" id="GO:0006508">
    <property type="term" value="P:proteolysis"/>
    <property type="evidence" value="ECO:0007669"/>
    <property type="project" value="UniProtKB-KW"/>
</dbReference>
<evidence type="ECO:0000256" key="1">
    <source>
        <dbReference type="ARBA" id="ARBA00004651"/>
    </source>
</evidence>
<keyword evidence="2" id="KW-1003">Cell membrane</keyword>
<evidence type="ECO:0000256" key="2">
    <source>
        <dbReference type="ARBA" id="ARBA00022475"/>
    </source>
</evidence>
<evidence type="ECO:0000256" key="4">
    <source>
        <dbReference type="ARBA" id="ARBA00022692"/>
    </source>
</evidence>
<feature type="transmembrane region" description="Helical" evidence="8">
    <location>
        <begin position="30"/>
        <end position="48"/>
    </location>
</feature>
<dbReference type="OrthoDB" id="7597370at2"/>
<comment type="subcellular location">
    <subcellularLocation>
        <location evidence="1">Cell membrane</location>
        <topology evidence="1">Multi-pass membrane protein</topology>
    </subcellularLocation>
</comment>
<gene>
    <name evidence="9" type="ORF">DES53_102827</name>
</gene>
<dbReference type="NCBIfam" id="TIGR04178">
    <property type="entry name" value="exo_archaeo"/>
    <property type="match status" value="1"/>
</dbReference>
<evidence type="ECO:0000256" key="3">
    <source>
        <dbReference type="ARBA" id="ARBA00022670"/>
    </source>
</evidence>
<organism evidence="9 10">
    <name type="scientific">Roseimicrobium gellanilyticum</name>
    <dbReference type="NCBI Taxonomy" id="748857"/>
    <lineage>
        <taxon>Bacteria</taxon>
        <taxon>Pseudomonadati</taxon>
        <taxon>Verrucomicrobiota</taxon>
        <taxon>Verrucomicrobiia</taxon>
        <taxon>Verrucomicrobiales</taxon>
        <taxon>Verrucomicrobiaceae</taxon>
        <taxon>Roseimicrobium</taxon>
    </lineage>
</organism>
<dbReference type="EMBL" id="QNRR01000002">
    <property type="protein sequence ID" value="RBP46436.1"/>
    <property type="molecule type" value="Genomic_DNA"/>
</dbReference>
<feature type="transmembrane region" description="Helical" evidence="8">
    <location>
        <begin position="194"/>
        <end position="215"/>
    </location>
</feature>
<evidence type="ECO:0000256" key="6">
    <source>
        <dbReference type="ARBA" id="ARBA00022989"/>
    </source>
</evidence>
<comment type="caution">
    <text evidence="9">The sequence shown here is derived from an EMBL/GenBank/DDBJ whole genome shotgun (WGS) entry which is preliminary data.</text>
</comment>
<feature type="transmembrane region" description="Helical" evidence="8">
    <location>
        <begin position="165"/>
        <end position="182"/>
    </location>
</feature>